<dbReference type="InterPro" id="IPR050407">
    <property type="entry name" value="Geranylgeranyl_reductase"/>
</dbReference>
<dbReference type="GO" id="GO:0008654">
    <property type="term" value="P:phospholipid biosynthetic process"/>
    <property type="evidence" value="ECO:0007669"/>
    <property type="project" value="UniProtKB-KW"/>
</dbReference>
<organism evidence="8 9">
    <name type="scientific">Candidatus Nealsonbacteria bacterium CG10_big_fil_rev_8_21_14_0_10_37_25</name>
    <dbReference type="NCBI Taxonomy" id="1974711"/>
    <lineage>
        <taxon>Bacteria</taxon>
        <taxon>Candidatus Nealsoniibacteriota</taxon>
    </lineage>
</organism>
<evidence type="ECO:0000256" key="1">
    <source>
        <dbReference type="ARBA" id="ARBA00022516"/>
    </source>
</evidence>
<gene>
    <name evidence="8" type="ORF">COU43_02960</name>
</gene>
<dbReference type="Gene3D" id="3.50.50.60">
    <property type="entry name" value="FAD/NAD(P)-binding domain"/>
    <property type="match status" value="1"/>
</dbReference>
<comment type="caution">
    <text evidence="8">The sequence shown here is derived from an EMBL/GenBank/DDBJ whole genome shotgun (WGS) entry which is preliminary data.</text>
</comment>
<evidence type="ECO:0000256" key="4">
    <source>
        <dbReference type="ARBA" id="ARBA00023098"/>
    </source>
</evidence>
<name>A0A2H0TIJ3_9BACT</name>
<evidence type="ECO:0000259" key="7">
    <source>
        <dbReference type="Pfam" id="PF22578"/>
    </source>
</evidence>
<evidence type="ECO:0000256" key="3">
    <source>
        <dbReference type="ARBA" id="ARBA00023002"/>
    </source>
</evidence>
<evidence type="ECO:0000313" key="8">
    <source>
        <dbReference type="EMBL" id="PIR71389.1"/>
    </source>
</evidence>
<keyword evidence="5" id="KW-0594">Phospholipid biosynthesis</keyword>
<dbReference type="AlphaFoldDB" id="A0A2H0TIJ3"/>
<evidence type="ECO:0000256" key="2">
    <source>
        <dbReference type="ARBA" id="ARBA00022630"/>
    </source>
</evidence>
<dbReference type="Proteomes" id="UP000228909">
    <property type="component" value="Unassembled WGS sequence"/>
</dbReference>
<keyword evidence="4" id="KW-0443">Lipid metabolism</keyword>
<keyword evidence="3" id="KW-0560">Oxidoreductase</keyword>
<dbReference type="GO" id="GO:0016628">
    <property type="term" value="F:oxidoreductase activity, acting on the CH-CH group of donors, NAD or NADP as acceptor"/>
    <property type="evidence" value="ECO:0007669"/>
    <property type="project" value="InterPro"/>
</dbReference>
<proteinExistence type="predicted"/>
<reference evidence="9" key="1">
    <citation type="submission" date="2017-09" db="EMBL/GenBank/DDBJ databases">
        <title>Depth-based differentiation of microbial function through sediment-hosted aquifers and enrichment of novel symbionts in the deep terrestrial subsurface.</title>
        <authorList>
            <person name="Probst A.J."/>
            <person name="Ladd B."/>
            <person name="Jarett J.K."/>
            <person name="Geller-Mcgrath D.E."/>
            <person name="Sieber C.M.K."/>
            <person name="Emerson J.B."/>
            <person name="Anantharaman K."/>
            <person name="Thomas B.C."/>
            <person name="Malmstrom R."/>
            <person name="Stieglmeier M."/>
            <person name="Klingl A."/>
            <person name="Woyke T."/>
            <person name="Ryan C.M."/>
            <person name="Banfield J.F."/>
        </authorList>
    </citation>
    <scope>NUCLEOTIDE SEQUENCE [LARGE SCALE GENOMIC DNA]</scope>
</reference>
<accession>A0A2H0TIJ3</accession>
<feature type="domain" description="Digeranylgeranylglycerophospholipid reductase catalytic" evidence="7">
    <location>
        <begin position="162"/>
        <end position="241"/>
    </location>
</feature>
<dbReference type="InterPro" id="IPR054715">
    <property type="entry name" value="GGR_cat"/>
</dbReference>
<evidence type="ECO:0000313" key="9">
    <source>
        <dbReference type="Proteomes" id="UP000228909"/>
    </source>
</evidence>
<dbReference type="PRINTS" id="PR00420">
    <property type="entry name" value="RNGMNOXGNASE"/>
</dbReference>
<keyword evidence="6" id="KW-1208">Phospholipid metabolism</keyword>
<dbReference type="InterPro" id="IPR036188">
    <property type="entry name" value="FAD/NAD-bd_sf"/>
</dbReference>
<dbReference type="NCBIfam" id="TIGR02032">
    <property type="entry name" value="GG-red-SF"/>
    <property type="match status" value="1"/>
</dbReference>
<dbReference type="PANTHER" id="PTHR42685">
    <property type="entry name" value="GERANYLGERANYL DIPHOSPHATE REDUCTASE"/>
    <property type="match status" value="1"/>
</dbReference>
<keyword evidence="1" id="KW-0444">Lipid biosynthesis</keyword>
<dbReference type="Pfam" id="PF22578">
    <property type="entry name" value="GGR_cat"/>
    <property type="match status" value="1"/>
</dbReference>
<dbReference type="InterPro" id="IPR011777">
    <property type="entry name" value="Geranylgeranyl_Rdtase_fam"/>
</dbReference>
<evidence type="ECO:0000256" key="6">
    <source>
        <dbReference type="ARBA" id="ARBA00023264"/>
    </source>
</evidence>
<evidence type="ECO:0000256" key="5">
    <source>
        <dbReference type="ARBA" id="ARBA00023209"/>
    </source>
</evidence>
<sequence>MERTFETIIVGAGPGGLTAGRYLDDALILEQKSEIGKPVQCAEGLAKKFLDRFGIQPDPNWISTTIDNTQIILPNGKVINLRAKGGGYILDRVNFEKFLAGLCLAKIQLQKRVTEIEKEGELWQVKTQEGEVFKSKYLIGADGPFSIVRRKVFDEKVAVYPCLEYLVGVEKEVDCSTIKMYIDQERFPLGYAWIFPKSKNRANIGLGSAGKKNLNEQFKDFMENTIKKEFGNYRLLKNISGLVPWEKKPIKLVKDNALLVGDAGAMVDPISGGGIGNAMIAGEQAAKSILAKDVNSYPARIKFLFCFNKDLLSAQKILYSLDNKTLNEVGEILEKACGDIFYLKNFSVFFNFLSKPNLRKNVFKFLKLFFIYRNYIRSHRAPCRGEVRDEAKLQRPQV</sequence>
<protein>
    <recommendedName>
        <fullName evidence="7">Digeranylgeranylglycerophospholipid reductase catalytic domain-containing protein</fullName>
    </recommendedName>
</protein>
<dbReference type="EMBL" id="PFCK01000083">
    <property type="protein sequence ID" value="PIR71389.1"/>
    <property type="molecule type" value="Genomic_DNA"/>
</dbReference>
<dbReference type="SUPFAM" id="SSF51905">
    <property type="entry name" value="FAD/NAD(P)-binding domain"/>
    <property type="match status" value="1"/>
</dbReference>
<dbReference type="PANTHER" id="PTHR42685:SF18">
    <property type="entry name" value="DIGERANYLGERANYLGLYCEROPHOSPHOLIPID REDUCTASE"/>
    <property type="match status" value="1"/>
</dbReference>
<keyword evidence="2" id="KW-0285">Flavoprotein</keyword>